<reference evidence="3" key="1">
    <citation type="journal article" date="2021" name="Nat. Commun.">
        <title>Genetic determinants of endophytism in the Arabidopsis root mycobiome.</title>
        <authorList>
            <person name="Mesny F."/>
            <person name="Miyauchi S."/>
            <person name="Thiergart T."/>
            <person name="Pickel B."/>
            <person name="Atanasova L."/>
            <person name="Karlsson M."/>
            <person name="Huettel B."/>
            <person name="Barry K.W."/>
            <person name="Haridas S."/>
            <person name="Chen C."/>
            <person name="Bauer D."/>
            <person name="Andreopoulos W."/>
            <person name="Pangilinan J."/>
            <person name="LaButti K."/>
            <person name="Riley R."/>
            <person name="Lipzen A."/>
            <person name="Clum A."/>
            <person name="Drula E."/>
            <person name="Henrissat B."/>
            <person name="Kohler A."/>
            <person name="Grigoriev I.V."/>
            <person name="Martin F.M."/>
            <person name="Hacquard S."/>
        </authorList>
    </citation>
    <scope>NUCLEOTIDE SEQUENCE</scope>
    <source>
        <strain evidence="3">MPI-SDFR-AT-0073</strain>
    </source>
</reference>
<protein>
    <recommendedName>
        <fullName evidence="2">DUF7730 domain-containing protein</fullName>
    </recommendedName>
</protein>
<name>A0A9P8UIM6_9PEZI</name>
<dbReference type="Pfam" id="PF24864">
    <property type="entry name" value="DUF7730"/>
    <property type="match status" value="1"/>
</dbReference>
<comment type="caution">
    <text evidence="3">The sequence shown here is derived from an EMBL/GenBank/DDBJ whole genome shotgun (WGS) entry which is preliminary data.</text>
</comment>
<dbReference type="Proteomes" id="UP000758603">
    <property type="component" value="Unassembled WGS sequence"/>
</dbReference>
<dbReference type="GeneID" id="70136354"/>
<dbReference type="EMBL" id="JAGPXC010000005">
    <property type="protein sequence ID" value="KAH6652915.1"/>
    <property type="molecule type" value="Genomic_DNA"/>
</dbReference>
<feature type="compositionally biased region" description="Basic residues" evidence="1">
    <location>
        <begin position="490"/>
        <end position="510"/>
    </location>
</feature>
<keyword evidence="4" id="KW-1185">Reference proteome</keyword>
<evidence type="ECO:0000256" key="1">
    <source>
        <dbReference type="SAM" id="MobiDB-lite"/>
    </source>
</evidence>
<evidence type="ECO:0000313" key="3">
    <source>
        <dbReference type="EMBL" id="KAH6652915.1"/>
    </source>
</evidence>
<feature type="region of interest" description="Disordered" evidence="1">
    <location>
        <begin position="482"/>
        <end position="510"/>
    </location>
</feature>
<accession>A0A9P8UIM6</accession>
<feature type="domain" description="DUF7730" evidence="2">
    <location>
        <begin position="24"/>
        <end position="134"/>
    </location>
</feature>
<sequence length="510" mass="57884">MAPLLALNDQSHRHAAVTASNARIRISIYEYALVEEQPLLPQQVAAKSNKFLCRRSLHGRALQDMTFKGKEVTRRVFWMSQITRTCRHFYFELENYPVFYRVNTFNFFEASMILRFLSAITPQRRSFIRSITFKPMDVPCWFRIWNGEPASHPAKAKLLRHVAVLLHQCGDLRDMQIFISARYPFDIGLMDIVKCCNHYLVSQDDALIWSLPTIRPMAVPDNAFGITLIDLTTAVDLTNVTANAPHFSSTELLNAAIKAEKAILALRERLSKDKAGGNGVQITSRQVDEAIHASEIDFPGEERIQQNRFNSTNGPVSKRTRQKCNGGLVNDLGVIERTKNRYNAEGLLTLNIFAITGLRWSGSNIECEVQGYSATTDPQNMNSSWEDIEAVLTFDGTLYLGFYYQKLSTMMSGADPVTRLKKIQSIPTPQHVSEAIDHILRGMWQEQRHIYRTWALRWAQIRSGYEDMIADLEKQVNLATEQAAEEANQKRKPSKALGKKAGGKATKRPN</sequence>
<dbReference type="InterPro" id="IPR056632">
    <property type="entry name" value="DUF7730"/>
</dbReference>
<evidence type="ECO:0000313" key="4">
    <source>
        <dbReference type="Proteomes" id="UP000758603"/>
    </source>
</evidence>
<evidence type="ECO:0000259" key="2">
    <source>
        <dbReference type="Pfam" id="PF24864"/>
    </source>
</evidence>
<organism evidence="3 4">
    <name type="scientific">Truncatella angustata</name>
    <dbReference type="NCBI Taxonomy" id="152316"/>
    <lineage>
        <taxon>Eukaryota</taxon>
        <taxon>Fungi</taxon>
        <taxon>Dikarya</taxon>
        <taxon>Ascomycota</taxon>
        <taxon>Pezizomycotina</taxon>
        <taxon>Sordariomycetes</taxon>
        <taxon>Xylariomycetidae</taxon>
        <taxon>Amphisphaeriales</taxon>
        <taxon>Sporocadaceae</taxon>
        <taxon>Truncatella</taxon>
    </lineage>
</organism>
<proteinExistence type="predicted"/>
<dbReference type="AlphaFoldDB" id="A0A9P8UIM6"/>
<dbReference type="RefSeq" id="XP_045957192.1">
    <property type="nucleotide sequence ID" value="XM_046107463.1"/>
</dbReference>
<dbReference type="OrthoDB" id="5413827at2759"/>
<gene>
    <name evidence="3" type="ORF">BKA67DRAFT_659571</name>
</gene>